<dbReference type="InterPro" id="IPR010987">
    <property type="entry name" value="Glutathione-S-Trfase_C-like"/>
</dbReference>
<dbReference type="InterPro" id="IPR036282">
    <property type="entry name" value="Glutathione-S-Trfase_C_sf"/>
</dbReference>
<comment type="caution">
    <text evidence="3">The sequence shown here is derived from an EMBL/GenBank/DDBJ whole genome shotgun (WGS) entry which is preliminary data.</text>
</comment>
<dbReference type="InterPro" id="IPR004045">
    <property type="entry name" value="Glutathione_S-Trfase_N"/>
</dbReference>
<dbReference type="SFLD" id="SFLDS00019">
    <property type="entry name" value="Glutathione_Transferase_(cytos"/>
    <property type="match status" value="1"/>
</dbReference>
<dbReference type="InterPro" id="IPR040079">
    <property type="entry name" value="Glutathione_S-Trfase"/>
</dbReference>
<dbReference type="Pfam" id="PF00043">
    <property type="entry name" value="GST_C"/>
    <property type="match status" value="1"/>
</dbReference>
<dbReference type="InterPro" id="IPR036249">
    <property type="entry name" value="Thioredoxin-like_sf"/>
</dbReference>
<dbReference type="PROSITE" id="PS50405">
    <property type="entry name" value="GST_CTER"/>
    <property type="match status" value="1"/>
</dbReference>
<dbReference type="PANTHER" id="PTHR44051:SF2">
    <property type="entry name" value="HYPOTHETICAL GLUTATHIONE S-TRANSFERASE LIKE PROTEIN"/>
    <property type="match status" value="1"/>
</dbReference>
<accession>A0ABV9R0P7</accession>
<feature type="domain" description="GST C-terminal" evidence="2">
    <location>
        <begin position="88"/>
        <end position="213"/>
    </location>
</feature>
<dbReference type="PANTHER" id="PTHR44051">
    <property type="entry name" value="GLUTATHIONE S-TRANSFERASE-RELATED"/>
    <property type="match status" value="1"/>
</dbReference>
<dbReference type="CDD" id="cd03056">
    <property type="entry name" value="GST_N_4"/>
    <property type="match status" value="1"/>
</dbReference>
<evidence type="ECO:0000313" key="3">
    <source>
        <dbReference type="EMBL" id="MFC4821344.1"/>
    </source>
</evidence>
<gene>
    <name evidence="3" type="ORF">ACFO6Q_13500</name>
</gene>
<organism evidence="3 4">
    <name type="scientific">Dokdonella ginsengisoli</name>
    <dbReference type="NCBI Taxonomy" id="363846"/>
    <lineage>
        <taxon>Bacteria</taxon>
        <taxon>Pseudomonadati</taxon>
        <taxon>Pseudomonadota</taxon>
        <taxon>Gammaproteobacteria</taxon>
        <taxon>Lysobacterales</taxon>
        <taxon>Rhodanobacteraceae</taxon>
        <taxon>Dokdonella</taxon>
    </lineage>
</organism>
<evidence type="ECO:0000259" key="1">
    <source>
        <dbReference type="PROSITE" id="PS50404"/>
    </source>
</evidence>
<protein>
    <submittedName>
        <fullName evidence="3">Glutathione S-transferase family protein</fullName>
    </submittedName>
</protein>
<dbReference type="Pfam" id="PF13409">
    <property type="entry name" value="GST_N_2"/>
    <property type="match status" value="1"/>
</dbReference>
<dbReference type="InterPro" id="IPR004046">
    <property type="entry name" value="GST_C"/>
</dbReference>
<dbReference type="SFLD" id="SFLDG00358">
    <property type="entry name" value="Main_(cytGST)"/>
    <property type="match status" value="1"/>
</dbReference>
<reference evidence="4" key="1">
    <citation type="journal article" date="2019" name="Int. J. Syst. Evol. Microbiol.">
        <title>The Global Catalogue of Microorganisms (GCM) 10K type strain sequencing project: providing services to taxonomists for standard genome sequencing and annotation.</title>
        <authorList>
            <consortium name="The Broad Institute Genomics Platform"/>
            <consortium name="The Broad Institute Genome Sequencing Center for Infectious Disease"/>
            <person name="Wu L."/>
            <person name="Ma J."/>
        </authorList>
    </citation>
    <scope>NUCLEOTIDE SEQUENCE [LARGE SCALE GENOMIC DNA]</scope>
    <source>
        <strain evidence="4">CCUG 30340</strain>
    </source>
</reference>
<dbReference type="Gene3D" id="1.20.1050.10">
    <property type="match status" value="1"/>
</dbReference>
<feature type="domain" description="GST N-terminal" evidence="1">
    <location>
        <begin position="1"/>
        <end position="86"/>
    </location>
</feature>
<dbReference type="Proteomes" id="UP001595886">
    <property type="component" value="Unassembled WGS sequence"/>
</dbReference>
<dbReference type="PROSITE" id="PS50404">
    <property type="entry name" value="GST_NTER"/>
    <property type="match status" value="1"/>
</dbReference>
<evidence type="ECO:0000259" key="2">
    <source>
        <dbReference type="PROSITE" id="PS50405"/>
    </source>
</evidence>
<dbReference type="SUPFAM" id="SSF52833">
    <property type="entry name" value="Thioredoxin-like"/>
    <property type="match status" value="1"/>
</dbReference>
<dbReference type="Gene3D" id="3.40.30.10">
    <property type="entry name" value="Glutaredoxin"/>
    <property type="match status" value="1"/>
</dbReference>
<dbReference type="EMBL" id="JBHSHD010000010">
    <property type="protein sequence ID" value="MFC4821344.1"/>
    <property type="molecule type" value="Genomic_DNA"/>
</dbReference>
<proteinExistence type="predicted"/>
<evidence type="ECO:0000313" key="4">
    <source>
        <dbReference type="Proteomes" id="UP001595886"/>
    </source>
</evidence>
<dbReference type="RefSeq" id="WP_380021627.1">
    <property type="nucleotide sequence ID" value="NZ_JBHSHD010000010.1"/>
</dbReference>
<name>A0ABV9R0P7_9GAMM</name>
<sequence length="217" mass="24372">MITVYGYSPSGNCHKLRMLLGHLGRQPDRDFRWIETDSAHGATRTPQYLAKNPNGRVPMIELDDGRRMVESNAILAWLADGTPYFAGDAWQRAQTLSWMFFEQYSHEPYIAVARFICGWTPADSPRRADLPRLRERGHQALAVMERHLSASDWFSATGYGIADIALFGYTHCAADGGFDLAAFPRVVDWLERVRAQPGFVAMPPIAEENLALIARSS</sequence>
<dbReference type="SUPFAM" id="SSF47616">
    <property type="entry name" value="GST C-terminal domain-like"/>
    <property type="match status" value="1"/>
</dbReference>
<keyword evidence="4" id="KW-1185">Reference proteome</keyword>